<feature type="compositionally biased region" description="Low complexity" evidence="1">
    <location>
        <begin position="270"/>
        <end position="279"/>
    </location>
</feature>
<dbReference type="Proteomes" id="UP000315647">
    <property type="component" value="Chromosome"/>
</dbReference>
<feature type="compositionally biased region" description="Low complexity" evidence="1">
    <location>
        <begin position="48"/>
        <end position="57"/>
    </location>
</feature>
<evidence type="ECO:0000256" key="1">
    <source>
        <dbReference type="SAM" id="MobiDB-lite"/>
    </source>
</evidence>
<feature type="compositionally biased region" description="Polar residues" evidence="1">
    <location>
        <begin position="121"/>
        <end position="133"/>
    </location>
</feature>
<dbReference type="EMBL" id="CP037421">
    <property type="protein sequence ID" value="QDT26756.1"/>
    <property type="molecule type" value="Genomic_DNA"/>
</dbReference>
<feature type="region of interest" description="Disordered" evidence="1">
    <location>
        <begin position="255"/>
        <end position="279"/>
    </location>
</feature>
<gene>
    <name evidence="3" type="ORF">Enr10x_20660</name>
</gene>
<proteinExistence type="predicted"/>
<feature type="compositionally biased region" description="Polar residues" evidence="1">
    <location>
        <begin position="255"/>
        <end position="268"/>
    </location>
</feature>
<sequence precursor="true">MKGLSLRVLTAAAALGISPLLLSAQLGGVAPDAQLDAGAKAAGKAVQGAGNKGKVGADANAKASGSARTPGLKAPGKGVAPTPPGTKSAGEALDGAKAAGQSQTDANLQNKAKLQKPGGVNLQNKAGLQNKTDANLGDKARLQNKTDAQMQNKMKQMQGKMKMNMRNKMSADGPQRHQTNRPNMDASGKMQMQGQANAQLDPMVREGTAHLDIDDATRARYRYHNGHWWYQTENGQWLIDNNGTWEAFDPVTYRNPRQQMAPPQTYQDDGSANSQSNAGGSYYYDNSPAYGGYYDNGGYSNGYYNSRPYYNN</sequence>
<feature type="region of interest" description="Disordered" evidence="1">
    <location>
        <begin position="48"/>
        <end position="105"/>
    </location>
</feature>
<keyword evidence="4" id="KW-1185">Reference proteome</keyword>
<name>A0A517Q563_9PLAN</name>
<evidence type="ECO:0000256" key="2">
    <source>
        <dbReference type="SAM" id="SignalP"/>
    </source>
</evidence>
<feature type="signal peptide" evidence="2">
    <location>
        <begin position="1"/>
        <end position="24"/>
    </location>
</feature>
<reference evidence="3 4" key="1">
    <citation type="submission" date="2019-03" db="EMBL/GenBank/DDBJ databases">
        <title>Deep-cultivation of Planctomycetes and their phenomic and genomic characterization uncovers novel biology.</title>
        <authorList>
            <person name="Wiegand S."/>
            <person name="Jogler M."/>
            <person name="Boedeker C."/>
            <person name="Pinto D."/>
            <person name="Vollmers J."/>
            <person name="Rivas-Marin E."/>
            <person name="Kohn T."/>
            <person name="Peeters S.H."/>
            <person name="Heuer A."/>
            <person name="Rast P."/>
            <person name="Oberbeckmann S."/>
            <person name="Bunk B."/>
            <person name="Jeske O."/>
            <person name="Meyerdierks A."/>
            <person name="Storesund J.E."/>
            <person name="Kallscheuer N."/>
            <person name="Luecker S."/>
            <person name="Lage O.M."/>
            <person name="Pohl T."/>
            <person name="Merkel B.J."/>
            <person name="Hornburger P."/>
            <person name="Mueller R.-W."/>
            <person name="Bruemmer F."/>
            <person name="Labrenz M."/>
            <person name="Spormann A.M."/>
            <person name="Op den Camp H."/>
            <person name="Overmann J."/>
            <person name="Amann R."/>
            <person name="Jetten M.S.M."/>
            <person name="Mascher T."/>
            <person name="Medema M.H."/>
            <person name="Devos D.P."/>
            <person name="Kaster A.-K."/>
            <person name="Ovreas L."/>
            <person name="Rohde M."/>
            <person name="Galperin M.Y."/>
            <person name="Jogler C."/>
        </authorList>
    </citation>
    <scope>NUCLEOTIDE SEQUENCE [LARGE SCALE GENOMIC DNA]</scope>
    <source>
        <strain evidence="3 4">Enr10</strain>
    </source>
</reference>
<dbReference type="AlphaFoldDB" id="A0A517Q563"/>
<keyword evidence="2" id="KW-0732">Signal</keyword>
<protein>
    <submittedName>
        <fullName evidence="3">Uncharacterized protein</fullName>
    </submittedName>
</protein>
<dbReference type="RefSeq" id="WP_145448935.1">
    <property type="nucleotide sequence ID" value="NZ_CP037421.1"/>
</dbReference>
<evidence type="ECO:0000313" key="4">
    <source>
        <dbReference type="Proteomes" id="UP000315647"/>
    </source>
</evidence>
<evidence type="ECO:0000313" key="3">
    <source>
        <dbReference type="EMBL" id="QDT26756.1"/>
    </source>
</evidence>
<accession>A0A517Q563</accession>
<organism evidence="3 4">
    <name type="scientific">Gimesia panareensis</name>
    <dbReference type="NCBI Taxonomy" id="2527978"/>
    <lineage>
        <taxon>Bacteria</taxon>
        <taxon>Pseudomonadati</taxon>
        <taxon>Planctomycetota</taxon>
        <taxon>Planctomycetia</taxon>
        <taxon>Planctomycetales</taxon>
        <taxon>Planctomycetaceae</taxon>
        <taxon>Gimesia</taxon>
    </lineage>
</organism>
<feature type="region of interest" description="Disordered" evidence="1">
    <location>
        <begin position="118"/>
        <end position="151"/>
    </location>
</feature>
<feature type="chain" id="PRO_5022092743" evidence="2">
    <location>
        <begin position="25"/>
        <end position="312"/>
    </location>
</feature>